<dbReference type="Pfam" id="PF00071">
    <property type="entry name" value="Ras"/>
    <property type="match status" value="1"/>
</dbReference>
<gene>
    <name evidence="3" type="primary">LOC106819885</name>
</gene>
<dbReference type="SMART" id="SM00175">
    <property type="entry name" value="RAB"/>
    <property type="match status" value="1"/>
</dbReference>
<dbReference type="SUPFAM" id="SSF52540">
    <property type="entry name" value="P-loop containing nucleoside triphosphate hydrolases"/>
    <property type="match status" value="1"/>
</dbReference>
<proteinExistence type="inferred from homology"/>
<dbReference type="InterPro" id="IPR005225">
    <property type="entry name" value="Small_GTP-bd"/>
</dbReference>
<dbReference type="Proteomes" id="UP000695022">
    <property type="component" value="Unplaced"/>
</dbReference>
<dbReference type="PROSITE" id="PS51419">
    <property type="entry name" value="RAB"/>
    <property type="match status" value="1"/>
</dbReference>
<comment type="similarity">
    <text evidence="1">Belongs to the small GTPase superfamily. Rab family.</text>
</comment>
<dbReference type="GeneID" id="106819885"/>
<evidence type="ECO:0000313" key="3">
    <source>
        <dbReference type="RefSeq" id="XP_014679946.1"/>
    </source>
</evidence>
<accession>A0ABM1F675</accession>
<evidence type="ECO:0000313" key="2">
    <source>
        <dbReference type="Proteomes" id="UP000695022"/>
    </source>
</evidence>
<feature type="non-terminal residue" evidence="3">
    <location>
        <position position="156"/>
    </location>
</feature>
<dbReference type="InterPro" id="IPR027417">
    <property type="entry name" value="P-loop_NTPase"/>
</dbReference>
<protein>
    <submittedName>
        <fullName evidence="3">Ras-related protein Rab-39B-like</fullName>
    </submittedName>
</protein>
<reference evidence="3" key="1">
    <citation type="submission" date="2025-08" db="UniProtKB">
        <authorList>
            <consortium name="RefSeq"/>
        </authorList>
    </citation>
    <scope>IDENTIFICATION</scope>
</reference>
<dbReference type="PANTHER" id="PTHR47979">
    <property type="entry name" value="DRAB11-RELATED"/>
    <property type="match status" value="1"/>
</dbReference>
<sequence length="156" mass="17850">MVEPIYDYQFRLILVGDSTVGKSTLLRYFCDGKFDESCDPTVGVDFYSRLLEVKKGVRVKLQLWDTAGQERFRSITKSYYRNSVGGLVVFDISNRETFDSAPRWLAEARSHATPRLPRFVVVGHKADLESRREVARADGRQMALEHGCAYFETSAR</sequence>
<dbReference type="Gene3D" id="3.40.50.300">
    <property type="entry name" value="P-loop containing nucleotide triphosphate hydrolases"/>
    <property type="match status" value="1"/>
</dbReference>
<name>A0ABM1F675_PRICU</name>
<dbReference type="SMART" id="SM00174">
    <property type="entry name" value="RHO"/>
    <property type="match status" value="1"/>
</dbReference>
<dbReference type="PRINTS" id="PR00449">
    <property type="entry name" value="RASTRNSFRMNG"/>
</dbReference>
<keyword evidence="2" id="KW-1185">Reference proteome</keyword>
<dbReference type="InterPro" id="IPR001806">
    <property type="entry name" value="Small_GTPase"/>
</dbReference>
<dbReference type="PROSITE" id="PS51420">
    <property type="entry name" value="RHO"/>
    <property type="match status" value="1"/>
</dbReference>
<dbReference type="PROSITE" id="PS51421">
    <property type="entry name" value="RAS"/>
    <property type="match status" value="1"/>
</dbReference>
<dbReference type="SMART" id="SM00173">
    <property type="entry name" value="RAS"/>
    <property type="match status" value="1"/>
</dbReference>
<dbReference type="InterPro" id="IPR050209">
    <property type="entry name" value="Rab_GTPases_membrane_traffic"/>
</dbReference>
<dbReference type="NCBIfam" id="TIGR00231">
    <property type="entry name" value="small_GTP"/>
    <property type="match status" value="1"/>
</dbReference>
<dbReference type="RefSeq" id="XP_014679946.1">
    <property type="nucleotide sequence ID" value="XM_014824460.1"/>
</dbReference>
<organism evidence="2 3">
    <name type="scientific">Priapulus caudatus</name>
    <name type="common">Priapulid worm</name>
    <dbReference type="NCBI Taxonomy" id="37621"/>
    <lineage>
        <taxon>Eukaryota</taxon>
        <taxon>Metazoa</taxon>
        <taxon>Ecdysozoa</taxon>
        <taxon>Scalidophora</taxon>
        <taxon>Priapulida</taxon>
        <taxon>Priapulimorpha</taxon>
        <taxon>Priapulimorphida</taxon>
        <taxon>Priapulidae</taxon>
        <taxon>Priapulus</taxon>
    </lineage>
</organism>
<evidence type="ECO:0000256" key="1">
    <source>
        <dbReference type="ARBA" id="ARBA00006270"/>
    </source>
</evidence>